<reference evidence="3" key="1">
    <citation type="submission" date="2012-02" db="EMBL/GenBank/DDBJ databases">
        <title>The complete genome of Halobacteroides halobius DSM 5150.</title>
        <authorList>
            <person name="Lucas S."/>
            <person name="Copeland A."/>
            <person name="Lapidus A."/>
            <person name="Glavina del Rio T."/>
            <person name="Dalin E."/>
            <person name="Tice H."/>
            <person name="Bruce D."/>
            <person name="Goodwin L."/>
            <person name="Pitluck S."/>
            <person name="Peters L."/>
            <person name="Mikhailova N."/>
            <person name="Gu W."/>
            <person name="Kyrpides N."/>
            <person name="Mavromatis K."/>
            <person name="Ivanova N."/>
            <person name="Brettin T."/>
            <person name="Detter J.C."/>
            <person name="Han C."/>
            <person name="Larimer F."/>
            <person name="Land M."/>
            <person name="Hauser L."/>
            <person name="Markowitz V."/>
            <person name="Cheng J.-F."/>
            <person name="Hugenholtz P."/>
            <person name="Woyke T."/>
            <person name="Wu D."/>
            <person name="Tindall B."/>
            <person name="Pomrenke H."/>
            <person name="Brambilla E."/>
            <person name="Klenk H.-P."/>
            <person name="Eisen J.A."/>
        </authorList>
    </citation>
    <scope>NUCLEOTIDE SEQUENCE [LARGE SCALE GENOMIC DNA]</scope>
    <source>
        <strain evidence="3">ATCC 35273 / DSM 5150 / MD-1</strain>
    </source>
</reference>
<dbReference type="OrthoDB" id="9803101at2"/>
<evidence type="ECO:0000256" key="1">
    <source>
        <dbReference type="ARBA" id="ARBA00010552"/>
    </source>
</evidence>
<dbReference type="NCBIfam" id="TIGR00004">
    <property type="entry name" value="Rid family detoxifying hydrolase"/>
    <property type="match status" value="1"/>
</dbReference>
<dbReference type="KEGG" id="hhl:Halha_2487"/>
<dbReference type="STRING" id="748449.Halha_2487"/>
<dbReference type="PANTHER" id="PTHR11803:SF39">
    <property type="entry name" value="2-IMINOBUTANOATE_2-IMINOPROPANOATE DEAMINASE"/>
    <property type="match status" value="1"/>
</dbReference>
<dbReference type="GO" id="GO:0005829">
    <property type="term" value="C:cytosol"/>
    <property type="evidence" value="ECO:0007669"/>
    <property type="project" value="TreeGrafter"/>
</dbReference>
<accession>L0KBJ0</accession>
<dbReference type="AlphaFoldDB" id="L0KBJ0"/>
<dbReference type="Proteomes" id="UP000010880">
    <property type="component" value="Chromosome"/>
</dbReference>
<keyword evidence="3" id="KW-1185">Reference proteome</keyword>
<name>L0KBJ0_HALHC</name>
<dbReference type="GO" id="GO:0019239">
    <property type="term" value="F:deaminase activity"/>
    <property type="evidence" value="ECO:0007669"/>
    <property type="project" value="TreeGrafter"/>
</dbReference>
<evidence type="ECO:0000313" key="2">
    <source>
        <dbReference type="EMBL" id="AGB42361.1"/>
    </source>
</evidence>
<protein>
    <submittedName>
        <fullName evidence="2">Endoribonuclease L-PSP, putative</fullName>
    </submittedName>
</protein>
<organism evidence="2 3">
    <name type="scientific">Halobacteroides halobius (strain ATCC 35273 / DSM 5150 / MD-1)</name>
    <dbReference type="NCBI Taxonomy" id="748449"/>
    <lineage>
        <taxon>Bacteria</taxon>
        <taxon>Bacillati</taxon>
        <taxon>Bacillota</taxon>
        <taxon>Clostridia</taxon>
        <taxon>Halanaerobiales</taxon>
        <taxon>Halobacteroidaceae</taxon>
        <taxon>Halobacteroides</taxon>
    </lineage>
</organism>
<comment type="similarity">
    <text evidence="1">Belongs to the RutC family.</text>
</comment>
<dbReference type="InterPro" id="IPR006056">
    <property type="entry name" value="RidA"/>
</dbReference>
<dbReference type="PROSITE" id="PS01094">
    <property type="entry name" value="UPF0076"/>
    <property type="match status" value="1"/>
</dbReference>
<dbReference type="SUPFAM" id="SSF55298">
    <property type="entry name" value="YjgF-like"/>
    <property type="match status" value="1"/>
</dbReference>
<dbReference type="Gene3D" id="3.30.1330.40">
    <property type="entry name" value="RutC-like"/>
    <property type="match status" value="1"/>
</dbReference>
<dbReference type="FunFam" id="3.30.1330.40:FF:000001">
    <property type="entry name" value="L-PSP family endoribonuclease"/>
    <property type="match status" value="1"/>
</dbReference>
<dbReference type="InterPro" id="IPR019897">
    <property type="entry name" value="RidA_CS"/>
</dbReference>
<gene>
    <name evidence="2" type="ordered locus">Halha_2487</name>
</gene>
<dbReference type="PATRIC" id="fig|748449.3.peg.2409"/>
<proteinExistence type="inferred from homology"/>
<dbReference type="InterPro" id="IPR006175">
    <property type="entry name" value="YjgF/YER057c/UK114"/>
</dbReference>
<evidence type="ECO:0000313" key="3">
    <source>
        <dbReference type="Proteomes" id="UP000010880"/>
    </source>
</evidence>
<sequence length="131" mass="14328">MADLETVSTTEAPAAIGPYSQGVKCGNLLFVSGQIPLDPDPKRDDDLIKGGIEVQTKQVLENIKAILREADLELTDVVKTTLFISNMEDFEQINGVYSEYFTHHKPARACVEVARLPKGVGIEIEIIASID</sequence>
<dbReference type="InterPro" id="IPR035959">
    <property type="entry name" value="RutC-like_sf"/>
</dbReference>
<dbReference type="EMBL" id="CP003359">
    <property type="protein sequence ID" value="AGB42361.1"/>
    <property type="molecule type" value="Genomic_DNA"/>
</dbReference>
<dbReference type="CDD" id="cd00448">
    <property type="entry name" value="YjgF_YER057c_UK114_family"/>
    <property type="match status" value="1"/>
</dbReference>
<dbReference type="eggNOG" id="COG0251">
    <property type="taxonomic scope" value="Bacteria"/>
</dbReference>
<dbReference type="HOGENOM" id="CLU_100715_7_3_9"/>
<dbReference type="RefSeq" id="WP_015328075.1">
    <property type="nucleotide sequence ID" value="NC_019978.1"/>
</dbReference>
<dbReference type="PANTHER" id="PTHR11803">
    <property type="entry name" value="2-IMINOBUTANOATE/2-IMINOPROPANOATE DEAMINASE RIDA"/>
    <property type="match status" value="1"/>
</dbReference>
<dbReference type="Pfam" id="PF01042">
    <property type="entry name" value="Ribonuc_L-PSP"/>
    <property type="match status" value="1"/>
</dbReference>